<accession>A0A5S9M5W7</accession>
<dbReference type="Gene3D" id="3.90.226.10">
    <property type="entry name" value="2-enoyl-CoA Hydratase, Chain A, domain 1"/>
    <property type="match status" value="1"/>
</dbReference>
<proteinExistence type="predicted"/>
<dbReference type="AlphaFoldDB" id="A0A5S9M5W7"/>
<evidence type="ECO:0008006" key="3">
    <source>
        <dbReference type="Google" id="ProtNLM"/>
    </source>
</evidence>
<reference evidence="1 2" key="1">
    <citation type="submission" date="2019-12" db="EMBL/GenBank/DDBJ databases">
        <title>Full genome sequence of a Bacillus safensis strain isolated from commercially available natto in Indonesia.</title>
        <authorList>
            <person name="Yoshida M."/>
            <person name="Uomi M."/>
            <person name="Waturangi D."/>
            <person name="Ekaputri J.J."/>
            <person name="Setiamarga D.H.E."/>
        </authorList>
    </citation>
    <scope>NUCLEOTIDE SEQUENCE [LARGE SCALE GENOMIC DNA]</scope>
    <source>
        <strain evidence="1 2">IDN1</strain>
    </source>
</reference>
<sequence length="73" mass="8454">MMTYINCQLDGDVFEIVFNRPEAYNFFHVDMFAEFKEACDAAEESSAKSSCHQGSGKRIFSRRRYWDDAQAGK</sequence>
<gene>
    <name evidence="1" type="ORF">BsIDN1_18330</name>
</gene>
<dbReference type="InterPro" id="IPR029045">
    <property type="entry name" value="ClpP/crotonase-like_dom_sf"/>
</dbReference>
<dbReference type="SUPFAM" id="SSF52096">
    <property type="entry name" value="ClpP/crotonase"/>
    <property type="match status" value="1"/>
</dbReference>
<protein>
    <recommendedName>
        <fullName evidence="3">Enoyl-CoA hydratase</fullName>
    </recommendedName>
</protein>
<name>A0A5S9M5W7_BACIA</name>
<evidence type="ECO:0000313" key="2">
    <source>
        <dbReference type="Proteomes" id="UP000464658"/>
    </source>
</evidence>
<dbReference type="Proteomes" id="UP000464658">
    <property type="component" value="Chromosome"/>
</dbReference>
<organism evidence="1 2">
    <name type="scientific">Bacillus safensis</name>
    <dbReference type="NCBI Taxonomy" id="561879"/>
    <lineage>
        <taxon>Bacteria</taxon>
        <taxon>Bacillati</taxon>
        <taxon>Bacillota</taxon>
        <taxon>Bacilli</taxon>
        <taxon>Bacillales</taxon>
        <taxon>Bacillaceae</taxon>
        <taxon>Bacillus</taxon>
    </lineage>
</organism>
<evidence type="ECO:0000313" key="1">
    <source>
        <dbReference type="EMBL" id="BBP88215.1"/>
    </source>
</evidence>
<dbReference type="EMBL" id="AP021906">
    <property type="protein sequence ID" value="BBP88215.1"/>
    <property type="molecule type" value="Genomic_DNA"/>
</dbReference>